<proteinExistence type="predicted"/>
<accession>A0A1F5I1P0</accession>
<reference evidence="1 2" key="1">
    <citation type="journal article" date="2016" name="Nat. Commun.">
        <title>Thousands of microbial genomes shed light on interconnected biogeochemical processes in an aquifer system.</title>
        <authorList>
            <person name="Anantharaman K."/>
            <person name="Brown C.T."/>
            <person name="Hug L.A."/>
            <person name="Sharon I."/>
            <person name="Castelle C.J."/>
            <person name="Probst A.J."/>
            <person name="Thomas B.C."/>
            <person name="Singh A."/>
            <person name="Wilkins M.J."/>
            <person name="Karaoz U."/>
            <person name="Brodie E.L."/>
            <person name="Williams K.H."/>
            <person name="Hubbard S.S."/>
            <person name="Banfield J.F."/>
        </authorList>
    </citation>
    <scope>NUCLEOTIDE SEQUENCE [LARGE SCALE GENOMIC DNA]</scope>
</reference>
<name>A0A1F5I1P0_9BACT</name>
<evidence type="ECO:0000313" key="1">
    <source>
        <dbReference type="EMBL" id="OGE10260.1"/>
    </source>
</evidence>
<organism evidence="1 2">
    <name type="scientific">Candidatus Curtissbacteria bacterium RIFCSPLOWO2_01_FULL_42_26</name>
    <dbReference type="NCBI Taxonomy" id="1797729"/>
    <lineage>
        <taxon>Bacteria</taxon>
        <taxon>Candidatus Curtissiibacteriota</taxon>
    </lineage>
</organism>
<comment type="caution">
    <text evidence="1">The sequence shown here is derived from an EMBL/GenBank/DDBJ whole genome shotgun (WGS) entry which is preliminary data.</text>
</comment>
<gene>
    <name evidence="1" type="ORF">A3A60_01930</name>
</gene>
<dbReference type="Proteomes" id="UP000179227">
    <property type="component" value="Unassembled WGS sequence"/>
</dbReference>
<dbReference type="AlphaFoldDB" id="A0A1F5I1P0"/>
<evidence type="ECO:0000313" key="2">
    <source>
        <dbReference type="Proteomes" id="UP000179227"/>
    </source>
</evidence>
<sequence>MLKQVQHDRHKNKKEHIKMAPMEIEYGRPITIGDEEFYAHNDCVEASTVEPSEKQKFMYWVDYGASHALQVTAEVECNPEDDGGVVRYKFTQLRYLRMNRDLAKGTLSLPGGSQTHKIAKHPIEKKLIAGFRVKHVKPEAASTNSQ</sequence>
<dbReference type="STRING" id="1797729.A3A60_01930"/>
<protein>
    <submittedName>
        <fullName evidence="1">Uncharacterized protein</fullName>
    </submittedName>
</protein>
<dbReference type="EMBL" id="MFBS01000012">
    <property type="protein sequence ID" value="OGE10260.1"/>
    <property type="molecule type" value="Genomic_DNA"/>
</dbReference>